<accession>A0A183HLN8</accession>
<dbReference type="AlphaFoldDB" id="A0A183HLN8"/>
<proteinExistence type="predicted"/>
<sequence length="122" mass="13712">ENSSATDNTATQNTFVNRKQDNRKRTALYCKDEVDDSVMKKCTDSYQISLVNDLKSSKKQKLFDNDTYSITRQTRSSSESPPDITEVPDVISTCVGKIECDEGDETKVEESIDPNEICNNVC</sequence>
<dbReference type="WBParaSite" id="OFLC_0000839901-mRNA-1">
    <property type="protein sequence ID" value="OFLC_0000839901-mRNA-1"/>
    <property type="gene ID" value="OFLC_0000839901"/>
</dbReference>
<evidence type="ECO:0000313" key="2">
    <source>
        <dbReference type="Proteomes" id="UP000267606"/>
    </source>
</evidence>
<reference evidence="1 2" key="2">
    <citation type="submission" date="2018-11" db="EMBL/GenBank/DDBJ databases">
        <authorList>
            <consortium name="Pathogen Informatics"/>
        </authorList>
    </citation>
    <scope>NUCLEOTIDE SEQUENCE [LARGE SCALE GENOMIC DNA]</scope>
</reference>
<gene>
    <name evidence="1" type="ORF">OFLC_LOCUS8399</name>
</gene>
<name>A0A183HLN8_9BILA</name>
<dbReference type="Proteomes" id="UP000267606">
    <property type="component" value="Unassembled WGS sequence"/>
</dbReference>
<organism evidence="3">
    <name type="scientific">Onchocerca flexuosa</name>
    <dbReference type="NCBI Taxonomy" id="387005"/>
    <lineage>
        <taxon>Eukaryota</taxon>
        <taxon>Metazoa</taxon>
        <taxon>Ecdysozoa</taxon>
        <taxon>Nematoda</taxon>
        <taxon>Chromadorea</taxon>
        <taxon>Rhabditida</taxon>
        <taxon>Spirurina</taxon>
        <taxon>Spiruromorpha</taxon>
        <taxon>Filarioidea</taxon>
        <taxon>Onchocercidae</taxon>
        <taxon>Onchocerca</taxon>
    </lineage>
</organism>
<keyword evidence="2" id="KW-1185">Reference proteome</keyword>
<dbReference type="STRING" id="387005.A0A183HLN8"/>
<reference evidence="3" key="1">
    <citation type="submission" date="2016-06" db="UniProtKB">
        <authorList>
            <consortium name="WormBaseParasite"/>
        </authorList>
    </citation>
    <scope>IDENTIFICATION</scope>
</reference>
<protein>
    <submittedName>
        <fullName evidence="3">WAP domain-containing protein</fullName>
    </submittedName>
</protein>
<dbReference type="EMBL" id="UZAJ01009460">
    <property type="protein sequence ID" value="VDO55492.1"/>
    <property type="molecule type" value="Genomic_DNA"/>
</dbReference>
<evidence type="ECO:0000313" key="3">
    <source>
        <dbReference type="WBParaSite" id="OFLC_0000839901-mRNA-1"/>
    </source>
</evidence>
<evidence type="ECO:0000313" key="1">
    <source>
        <dbReference type="EMBL" id="VDO55492.1"/>
    </source>
</evidence>